<organism evidence="9 10">
    <name type="scientific">Romanomermis culicivorax</name>
    <name type="common">Nematode worm</name>
    <dbReference type="NCBI Taxonomy" id="13658"/>
    <lineage>
        <taxon>Eukaryota</taxon>
        <taxon>Metazoa</taxon>
        <taxon>Ecdysozoa</taxon>
        <taxon>Nematoda</taxon>
        <taxon>Enoplea</taxon>
        <taxon>Dorylaimia</taxon>
        <taxon>Mermithida</taxon>
        <taxon>Mermithoidea</taxon>
        <taxon>Mermithidae</taxon>
        <taxon>Romanomermis</taxon>
    </lineage>
</organism>
<proteinExistence type="inferred from homology"/>
<dbReference type="AlphaFoldDB" id="A0A915I947"/>
<comment type="subcellular location">
    <subcellularLocation>
        <location evidence="1">Membrane</location>
        <topology evidence="1">Multi-pass membrane protein</topology>
    </subcellularLocation>
</comment>
<dbReference type="InterPro" id="IPR001594">
    <property type="entry name" value="Palmitoyltrfase_DHHC"/>
</dbReference>
<accession>A0A915I947</accession>
<keyword evidence="9" id="KW-1185">Reference proteome</keyword>
<dbReference type="OMA" id="CKMCVLR"/>
<evidence type="ECO:0000256" key="5">
    <source>
        <dbReference type="ARBA" id="ARBA00023136"/>
    </source>
</evidence>
<sequence length="329" mass="38396">MVFRYFGPIISLTAIGCIFYFNAYFICPGMYDEGQCSKPVRIGYLMLSEILLNFLLFHYYKKHNRVSSLLTQKNGTISGSRCRHTSQQVQNMHYLGSNPYQNDVSRRPAVTLNLETNDFAKESHIKFCSTCNIDVPMRSHHCTMCNYCVLRKDHHCYFMGGCVGFGNQRYFIVFLFWSVIGSIYATSFTFRYLNAYYMPFWPFGWINYIFPVAAKNFLYTQQGDPFQLLVVLLFSVGSASGVSSLMFLVYQAYLIGKGRTMIEQQNIKRYEMEGKAGIFKCYASTSLQNKIATVFGPYWCLNFILPLPCRNKYDHGFKNWLYERYLREF</sequence>
<comment type="domain">
    <text evidence="7">The DHHC domain is required for palmitoyltransferase activity.</text>
</comment>
<protein>
    <recommendedName>
        <fullName evidence="7">Palmitoyltransferase</fullName>
        <ecNumber evidence="7">2.3.1.225</ecNumber>
    </recommendedName>
</protein>
<evidence type="ECO:0000313" key="9">
    <source>
        <dbReference type="Proteomes" id="UP000887565"/>
    </source>
</evidence>
<evidence type="ECO:0000256" key="7">
    <source>
        <dbReference type="RuleBase" id="RU079119"/>
    </source>
</evidence>
<dbReference type="PANTHER" id="PTHR12246">
    <property type="entry name" value="PALMITOYLTRANSFERASE ZDHHC16"/>
    <property type="match status" value="1"/>
</dbReference>
<dbReference type="GO" id="GO:0019706">
    <property type="term" value="F:protein-cysteine S-palmitoyltransferase activity"/>
    <property type="evidence" value="ECO:0007669"/>
    <property type="project" value="UniProtKB-EC"/>
</dbReference>
<feature type="transmembrane region" description="Helical" evidence="7">
    <location>
        <begin position="170"/>
        <end position="188"/>
    </location>
</feature>
<name>A0A915I947_ROMCU</name>
<comment type="catalytic activity">
    <reaction evidence="7">
        <text>L-cysteinyl-[protein] + hexadecanoyl-CoA = S-hexadecanoyl-L-cysteinyl-[protein] + CoA</text>
        <dbReference type="Rhea" id="RHEA:36683"/>
        <dbReference type="Rhea" id="RHEA-COMP:10131"/>
        <dbReference type="Rhea" id="RHEA-COMP:11032"/>
        <dbReference type="ChEBI" id="CHEBI:29950"/>
        <dbReference type="ChEBI" id="CHEBI:57287"/>
        <dbReference type="ChEBI" id="CHEBI:57379"/>
        <dbReference type="ChEBI" id="CHEBI:74151"/>
        <dbReference type="EC" id="2.3.1.225"/>
    </reaction>
</comment>
<evidence type="ECO:0000313" key="10">
    <source>
        <dbReference type="WBParaSite" id="nRc.2.0.1.t10288-RA"/>
    </source>
</evidence>
<evidence type="ECO:0000256" key="2">
    <source>
        <dbReference type="ARBA" id="ARBA00022679"/>
    </source>
</evidence>
<dbReference type="InterPro" id="IPR039859">
    <property type="entry name" value="PFA4/ZDH16/20/ERF2-like"/>
</dbReference>
<keyword evidence="5 7" id="KW-0472">Membrane</keyword>
<keyword evidence="3 7" id="KW-0812">Transmembrane</keyword>
<evidence type="ECO:0000256" key="6">
    <source>
        <dbReference type="ARBA" id="ARBA00023315"/>
    </source>
</evidence>
<comment type="similarity">
    <text evidence="7">Belongs to the DHHC palmitoyltransferase family.</text>
</comment>
<feature type="domain" description="Palmitoyltransferase DHHC" evidence="8">
    <location>
        <begin position="123"/>
        <end position="266"/>
    </location>
</feature>
<dbReference type="PROSITE" id="PS51257">
    <property type="entry name" value="PROKAR_LIPOPROTEIN"/>
    <property type="match status" value="1"/>
</dbReference>
<feature type="transmembrane region" description="Helical" evidence="7">
    <location>
        <begin position="39"/>
        <end position="60"/>
    </location>
</feature>
<keyword evidence="6 7" id="KW-0012">Acyltransferase</keyword>
<dbReference type="PROSITE" id="PS50216">
    <property type="entry name" value="DHHC"/>
    <property type="match status" value="1"/>
</dbReference>
<dbReference type="EC" id="2.3.1.225" evidence="7"/>
<dbReference type="GO" id="GO:0016020">
    <property type="term" value="C:membrane"/>
    <property type="evidence" value="ECO:0007669"/>
    <property type="project" value="UniProtKB-SubCell"/>
</dbReference>
<evidence type="ECO:0000256" key="1">
    <source>
        <dbReference type="ARBA" id="ARBA00004141"/>
    </source>
</evidence>
<dbReference type="WBParaSite" id="nRc.2.0.1.t10288-RA">
    <property type="protein sequence ID" value="nRc.2.0.1.t10288-RA"/>
    <property type="gene ID" value="nRc.2.0.1.g10288"/>
</dbReference>
<feature type="transmembrane region" description="Helical" evidence="7">
    <location>
        <begin position="226"/>
        <end position="250"/>
    </location>
</feature>
<reference evidence="10" key="1">
    <citation type="submission" date="2022-11" db="UniProtKB">
        <authorList>
            <consortium name="WormBaseParasite"/>
        </authorList>
    </citation>
    <scope>IDENTIFICATION</scope>
</reference>
<keyword evidence="2 7" id="KW-0808">Transferase</keyword>
<evidence type="ECO:0000256" key="3">
    <source>
        <dbReference type="ARBA" id="ARBA00022692"/>
    </source>
</evidence>
<dbReference type="Proteomes" id="UP000887565">
    <property type="component" value="Unplaced"/>
</dbReference>
<feature type="transmembrane region" description="Helical" evidence="7">
    <location>
        <begin position="6"/>
        <end position="27"/>
    </location>
</feature>
<evidence type="ECO:0000259" key="8">
    <source>
        <dbReference type="Pfam" id="PF01529"/>
    </source>
</evidence>
<dbReference type="Pfam" id="PF01529">
    <property type="entry name" value="DHHC"/>
    <property type="match status" value="1"/>
</dbReference>
<evidence type="ECO:0000256" key="4">
    <source>
        <dbReference type="ARBA" id="ARBA00022989"/>
    </source>
</evidence>
<keyword evidence="4 7" id="KW-1133">Transmembrane helix</keyword>